<comment type="caution">
    <text evidence="3">The sequence shown here is derived from an EMBL/GenBank/DDBJ whole genome shotgun (WGS) entry which is preliminary data.</text>
</comment>
<sequence>MLKQSDMSLTLYLARIHAPEAPPSLQNLRHLQEQHLKHVPFETLSLHLNQPIDLRRDALLDKILKRKRGGFCYELNSAFGWLLQTLGYDVRLIMTQPFKGDGTLAPPFAHLALKVRLKGQDYLVDVGFNDGSVHPFPLLEGHQENGCTLQKEGELWTYHDLQAGKPLYVFTEEEHALEAFQEMCHFYSTSAESGFRKKMFCGFQVQSGKHYLTDHKWVEGSSENLLDLQSFTAKLREFFGIPLSDAEIQSLYSACLERAKQTSPAL</sequence>
<reference evidence="4" key="1">
    <citation type="journal article" date="2019" name="Int. J. Syst. Evol. Microbiol.">
        <title>The Global Catalogue of Microorganisms (GCM) 10K type strain sequencing project: providing services to taxonomists for standard genome sequencing and annotation.</title>
        <authorList>
            <consortium name="The Broad Institute Genomics Platform"/>
            <consortium name="The Broad Institute Genome Sequencing Center for Infectious Disease"/>
            <person name="Wu L."/>
            <person name="Ma J."/>
        </authorList>
    </citation>
    <scope>NUCLEOTIDE SEQUENCE [LARGE SCALE GENOMIC DNA]</scope>
    <source>
        <strain evidence="4">JCM 14370</strain>
    </source>
</reference>
<dbReference type="Pfam" id="PF00797">
    <property type="entry name" value="Acetyltransf_2"/>
    <property type="match status" value="1"/>
</dbReference>
<keyword evidence="4" id="KW-1185">Reference proteome</keyword>
<dbReference type="PANTHER" id="PTHR11786:SF0">
    <property type="entry name" value="ARYLAMINE N-ACETYLTRANSFERASE 4-RELATED"/>
    <property type="match status" value="1"/>
</dbReference>
<evidence type="ECO:0000313" key="4">
    <source>
        <dbReference type="Proteomes" id="UP000632222"/>
    </source>
</evidence>
<dbReference type="InterPro" id="IPR053710">
    <property type="entry name" value="Arylamine_NAT_domain_sf"/>
</dbReference>
<dbReference type="SUPFAM" id="SSF54001">
    <property type="entry name" value="Cysteine proteinases"/>
    <property type="match status" value="1"/>
</dbReference>
<gene>
    <name evidence="3" type="ORF">GCM10008938_39450</name>
</gene>
<dbReference type="RefSeq" id="WP_189005702.1">
    <property type="nucleotide sequence ID" value="NZ_BMOD01000020.1"/>
</dbReference>
<proteinExistence type="inferred from homology"/>
<dbReference type="InterPro" id="IPR001447">
    <property type="entry name" value="Arylamine_N-AcTrfase"/>
</dbReference>
<dbReference type="Gene3D" id="3.30.2140.20">
    <property type="match status" value="1"/>
</dbReference>
<comment type="similarity">
    <text evidence="1 2">Belongs to the arylamine N-acetyltransferase family.</text>
</comment>
<organism evidence="3 4">
    <name type="scientific">Deinococcus roseus</name>
    <dbReference type="NCBI Taxonomy" id="392414"/>
    <lineage>
        <taxon>Bacteria</taxon>
        <taxon>Thermotogati</taxon>
        <taxon>Deinococcota</taxon>
        <taxon>Deinococci</taxon>
        <taxon>Deinococcales</taxon>
        <taxon>Deinococcaceae</taxon>
        <taxon>Deinococcus</taxon>
    </lineage>
</organism>
<evidence type="ECO:0000256" key="1">
    <source>
        <dbReference type="ARBA" id="ARBA00006547"/>
    </source>
</evidence>
<dbReference type="PRINTS" id="PR01543">
    <property type="entry name" value="ANATRNSFRASE"/>
</dbReference>
<dbReference type="PANTHER" id="PTHR11786">
    <property type="entry name" value="N-HYDROXYARYLAMINE O-ACETYLTRANSFERASE"/>
    <property type="match status" value="1"/>
</dbReference>
<dbReference type="EMBL" id="BMOD01000020">
    <property type="protein sequence ID" value="GGJ49614.1"/>
    <property type="molecule type" value="Genomic_DNA"/>
</dbReference>
<evidence type="ECO:0000256" key="2">
    <source>
        <dbReference type="RuleBase" id="RU003452"/>
    </source>
</evidence>
<dbReference type="InterPro" id="IPR038765">
    <property type="entry name" value="Papain-like_cys_pep_sf"/>
</dbReference>
<accession>A0ABQ2D897</accession>
<name>A0ABQ2D897_9DEIO</name>
<evidence type="ECO:0000313" key="3">
    <source>
        <dbReference type="EMBL" id="GGJ49614.1"/>
    </source>
</evidence>
<protein>
    <submittedName>
        <fullName evidence="3">N-hydroxyarylamine O-acetyltransferase</fullName>
    </submittedName>
</protein>
<dbReference type="Proteomes" id="UP000632222">
    <property type="component" value="Unassembled WGS sequence"/>
</dbReference>